<name>A0A067Q2C0_9AGAM</name>
<dbReference type="HOGENOM" id="CLU_1806445_0_0_1"/>
<dbReference type="Proteomes" id="UP000027265">
    <property type="component" value="Unassembled WGS sequence"/>
</dbReference>
<proteinExistence type="predicted"/>
<reference evidence="2" key="1">
    <citation type="journal article" date="2014" name="Proc. Natl. Acad. Sci. U.S.A.">
        <title>Extensive sampling of basidiomycete genomes demonstrates inadequacy of the white-rot/brown-rot paradigm for wood decay fungi.</title>
        <authorList>
            <person name="Riley R."/>
            <person name="Salamov A.A."/>
            <person name="Brown D.W."/>
            <person name="Nagy L.G."/>
            <person name="Floudas D."/>
            <person name="Held B.W."/>
            <person name="Levasseur A."/>
            <person name="Lombard V."/>
            <person name="Morin E."/>
            <person name="Otillar R."/>
            <person name="Lindquist E.A."/>
            <person name="Sun H."/>
            <person name="LaButti K.M."/>
            <person name="Schmutz J."/>
            <person name="Jabbour D."/>
            <person name="Luo H."/>
            <person name="Baker S.E."/>
            <person name="Pisabarro A.G."/>
            <person name="Walton J.D."/>
            <person name="Blanchette R.A."/>
            <person name="Henrissat B."/>
            <person name="Martin F."/>
            <person name="Cullen D."/>
            <person name="Hibbett D.S."/>
            <person name="Grigoriev I.V."/>
        </authorList>
    </citation>
    <scope>NUCLEOTIDE SEQUENCE [LARGE SCALE GENOMIC DNA]</scope>
    <source>
        <strain evidence="2">MUCL 33604</strain>
    </source>
</reference>
<sequence length="143" mass="16379">MIQRHLFPIPFRYCRHTISYPNQQRGHITQHFNRGPPTYVPTSQPTNSVGIRLCKDKFENHDVPIAECNKCRRVPNLDPTSQISSGPYPSRPSISVTSTTNTIPDYLFPHSHQRLRAQMPLGETRIKGVAIIVRPPRQTIEQV</sequence>
<dbReference type="AlphaFoldDB" id="A0A067Q2C0"/>
<evidence type="ECO:0000313" key="2">
    <source>
        <dbReference type="Proteomes" id="UP000027265"/>
    </source>
</evidence>
<evidence type="ECO:0000313" key="1">
    <source>
        <dbReference type="EMBL" id="KDQ61213.1"/>
    </source>
</evidence>
<dbReference type="EMBL" id="KL197713">
    <property type="protein sequence ID" value="KDQ61213.1"/>
    <property type="molecule type" value="Genomic_DNA"/>
</dbReference>
<gene>
    <name evidence="1" type="ORF">JAAARDRAFT_575221</name>
</gene>
<organism evidence="1 2">
    <name type="scientific">Jaapia argillacea MUCL 33604</name>
    <dbReference type="NCBI Taxonomy" id="933084"/>
    <lineage>
        <taxon>Eukaryota</taxon>
        <taxon>Fungi</taxon>
        <taxon>Dikarya</taxon>
        <taxon>Basidiomycota</taxon>
        <taxon>Agaricomycotina</taxon>
        <taxon>Agaricomycetes</taxon>
        <taxon>Agaricomycetidae</taxon>
        <taxon>Jaapiales</taxon>
        <taxon>Jaapiaceae</taxon>
        <taxon>Jaapia</taxon>
    </lineage>
</organism>
<keyword evidence="2" id="KW-1185">Reference proteome</keyword>
<accession>A0A067Q2C0</accession>
<protein>
    <submittedName>
        <fullName evidence="1">Uncharacterized protein</fullName>
    </submittedName>
</protein>
<dbReference type="InParanoid" id="A0A067Q2C0"/>